<proteinExistence type="predicted"/>
<evidence type="ECO:0000313" key="3">
    <source>
        <dbReference type="Proteomes" id="UP000738431"/>
    </source>
</evidence>
<dbReference type="RefSeq" id="WP_221029438.1">
    <property type="nucleotide sequence ID" value="NZ_CP139781.1"/>
</dbReference>
<dbReference type="InterPro" id="IPR011990">
    <property type="entry name" value="TPR-like_helical_dom_sf"/>
</dbReference>
<dbReference type="SUPFAM" id="SSF48452">
    <property type="entry name" value="TPR-like"/>
    <property type="match status" value="1"/>
</dbReference>
<reference evidence="2 3" key="1">
    <citation type="submission" date="2023-12" db="EMBL/GenBank/DDBJ databases">
        <title>Description of an unclassified Opitutus bacterium of Verrucomicrobiota.</title>
        <authorList>
            <person name="Zhang D.-F."/>
        </authorList>
    </citation>
    <scope>NUCLEOTIDE SEQUENCE [LARGE SCALE GENOMIC DNA]</scope>
    <source>
        <strain evidence="2 3">WL0086</strain>
    </source>
</reference>
<feature type="signal peptide" evidence="1">
    <location>
        <begin position="1"/>
        <end position="17"/>
    </location>
</feature>
<feature type="chain" id="PRO_5046920939" evidence="1">
    <location>
        <begin position="18"/>
        <end position="189"/>
    </location>
</feature>
<organism evidence="2 3">
    <name type="scientific">Actomonas aquatica</name>
    <dbReference type="NCBI Taxonomy" id="2866162"/>
    <lineage>
        <taxon>Bacteria</taxon>
        <taxon>Pseudomonadati</taxon>
        <taxon>Verrucomicrobiota</taxon>
        <taxon>Opitutia</taxon>
        <taxon>Opitutales</taxon>
        <taxon>Opitutaceae</taxon>
        <taxon>Actomonas</taxon>
    </lineage>
</organism>
<dbReference type="Pfam" id="PF13428">
    <property type="entry name" value="TPR_14"/>
    <property type="match status" value="1"/>
</dbReference>
<protein>
    <submittedName>
        <fullName evidence="2">Tetratricopeptide repeat protein</fullName>
    </submittedName>
</protein>
<name>A0ABZ1C5Z6_9BACT</name>
<dbReference type="Pfam" id="PF13181">
    <property type="entry name" value="TPR_8"/>
    <property type="match status" value="1"/>
</dbReference>
<evidence type="ECO:0000256" key="1">
    <source>
        <dbReference type="SAM" id="SignalP"/>
    </source>
</evidence>
<sequence>MHKYILSFLLLAATVFAEDPAPAADLPLPEQAAAALEAGETKDAVKLYEKAIKASPDDAQLQTDYAQALGVRIGQVNFMAQGFIASKMLKAYERSVEIDPDHLTGWIGLCRYYLNAPAIAGGSADKAETYAKEVHQRVAWLGEVELGLVAEKRGDLDAAKTHFEAALAAKPGYPEATKALERIAAKSTE</sequence>
<keyword evidence="3" id="KW-1185">Reference proteome</keyword>
<keyword evidence="1" id="KW-0732">Signal</keyword>
<accession>A0ABZ1C5Z6</accession>
<dbReference type="Proteomes" id="UP000738431">
    <property type="component" value="Chromosome"/>
</dbReference>
<gene>
    <name evidence="2" type="ORF">K1X11_020240</name>
</gene>
<dbReference type="Gene3D" id="1.25.40.10">
    <property type="entry name" value="Tetratricopeptide repeat domain"/>
    <property type="match status" value="2"/>
</dbReference>
<evidence type="ECO:0000313" key="2">
    <source>
        <dbReference type="EMBL" id="WRQ87149.1"/>
    </source>
</evidence>
<dbReference type="InterPro" id="IPR019734">
    <property type="entry name" value="TPR_rpt"/>
</dbReference>
<dbReference type="SMART" id="SM00028">
    <property type="entry name" value="TPR"/>
    <property type="match status" value="2"/>
</dbReference>
<dbReference type="EMBL" id="CP139781">
    <property type="protein sequence ID" value="WRQ87149.1"/>
    <property type="molecule type" value="Genomic_DNA"/>
</dbReference>